<keyword evidence="6" id="KW-0408">Iron</keyword>
<dbReference type="Gene3D" id="3.55.50.30">
    <property type="match status" value="1"/>
</dbReference>
<keyword evidence="10 11" id="KW-0998">Cell outer membrane</keyword>
<comment type="similarity">
    <text evidence="11 12">Belongs to the TonB-dependent receptor family.</text>
</comment>
<comment type="caution">
    <text evidence="15">The sequence shown here is derived from an EMBL/GenBank/DDBJ whole genome shotgun (WGS) entry which is preliminary data.</text>
</comment>
<dbReference type="Pfam" id="PF07715">
    <property type="entry name" value="Plug"/>
    <property type="match status" value="1"/>
</dbReference>
<dbReference type="SUPFAM" id="SSF56935">
    <property type="entry name" value="Porins"/>
    <property type="match status" value="1"/>
</dbReference>
<evidence type="ECO:0000256" key="11">
    <source>
        <dbReference type="PROSITE-ProRule" id="PRU01360"/>
    </source>
</evidence>
<evidence type="ECO:0000313" key="15">
    <source>
        <dbReference type="EMBL" id="MEN2789566.1"/>
    </source>
</evidence>
<dbReference type="Gene3D" id="2.40.170.20">
    <property type="entry name" value="TonB-dependent receptor, beta-barrel domain"/>
    <property type="match status" value="1"/>
</dbReference>
<evidence type="ECO:0000256" key="5">
    <source>
        <dbReference type="ARBA" id="ARBA00022692"/>
    </source>
</evidence>
<keyword evidence="8 12" id="KW-0798">TonB box</keyword>
<dbReference type="EMBL" id="JBDIME010000004">
    <property type="protein sequence ID" value="MEN2789566.1"/>
    <property type="molecule type" value="Genomic_DNA"/>
</dbReference>
<comment type="subcellular location">
    <subcellularLocation>
        <location evidence="1 11">Cell outer membrane</location>
        <topology evidence="1 11">Multi-pass membrane protein</topology>
    </subcellularLocation>
</comment>
<keyword evidence="4" id="KW-0410">Iron transport</keyword>
<keyword evidence="2 11" id="KW-0813">Transport</keyword>
<dbReference type="Pfam" id="PF00593">
    <property type="entry name" value="TonB_dep_Rec_b-barrel"/>
    <property type="match status" value="1"/>
</dbReference>
<evidence type="ECO:0000256" key="4">
    <source>
        <dbReference type="ARBA" id="ARBA00022496"/>
    </source>
</evidence>
<evidence type="ECO:0000313" key="16">
    <source>
        <dbReference type="Proteomes" id="UP001419910"/>
    </source>
</evidence>
<evidence type="ECO:0000256" key="12">
    <source>
        <dbReference type="RuleBase" id="RU003357"/>
    </source>
</evidence>
<organism evidence="15 16">
    <name type="scientific">Sphingomonas oligophenolica</name>
    <dbReference type="NCBI Taxonomy" id="301154"/>
    <lineage>
        <taxon>Bacteria</taxon>
        <taxon>Pseudomonadati</taxon>
        <taxon>Pseudomonadota</taxon>
        <taxon>Alphaproteobacteria</taxon>
        <taxon>Sphingomonadales</taxon>
        <taxon>Sphingomonadaceae</taxon>
        <taxon>Sphingomonas</taxon>
    </lineage>
</organism>
<evidence type="ECO:0000256" key="3">
    <source>
        <dbReference type="ARBA" id="ARBA00022452"/>
    </source>
</evidence>
<dbReference type="PANTHER" id="PTHR32552:SF81">
    <property type="entry name" value="TONB-DEPENDENT OUTER MEMBRANE RECEPTOR"/>
    <property type="match status" value="1"/>
</dbReference>
<feature type="signal peptide" evidence="13">
    <location>
        <begin position="1"/>
        <end position="25"/>
    </location>
</feature>
<dbReference type="PROSITE" id="PS52016">
    <property type="entry name" value="TONB_DEPENDENT_REC_3"/>
    <property type="match status" value="1"/>
</dbReference>
<evidence type="ECO:0000256" key="10">
    <source>
        <dbReference type="ARBA" id="ARBA00023237"/>
    </source>
</evidence>
<accession>A0ABU9Y179</accession>
<feature type="chain" id="PRO_5047221689" evidence="13">
    <location>
        <begin position="26"/>
        <end position="841"/>
    </location>
</feature>
<sequence>MRTIGFPVLLASSLCIVAVAAPVHAQDRSFNIAAGSLKSALDMFSRQSGLPIIYKTDQIRGIRSEGFRGTASAQAALGAILDKSGFVAWRDRSGAIAIVRAASASSLSDGAVVAPAENALASADPVAGPSGASDPVAVPGDIIVTANKSRQRLIDVPASITAETGAQLRRRGATQLEDIVANTPGLINPGAGGGNNTNLTIRGVTTDTSLNLKQPTVAVLFDDIPVDPATAGLTTTNLRIVDIERVEVLRGPQGTLFGSGSLSGAVRYITNKPDMTKFSGSVEGTVASTKDGAGSQWGDAVVNVPLVSDRVAIRAVGYGFNEGGWVDNIRTGQRDANRNKTYGGRIALAAKPTEEFSISLTGAYQNSRDYALGDSLYAQPAGIDGQVTTERASNSNTAKSTLANLGLRYDFGAVSLFSSSTYIRRTVDSIDDGGFYTDAVAAIFGLPIVDHVTPARTFNAANIYTQELRLSSKGGGPLRWTVGGFYLRANTGGGQTISAPGLVPFLGTDNLTNLRSTGRQQEIAGFGEVTYTIAHRLDLTAGLRVSSTKLDITSVSNGILLTGGPTFLTLQIPQRQTSYDPRFAVMYHPTSHVSLYAQASRGYRIGGANLTAGLGGPGIPTSYGSDSLWNYEAGIKASLLGGRLQLNGAGYYIDWKNLQVSLLSNNINYTGNAGSARIYGMELEVAAKPLSWLDVGGSMALSNAALTEDAPTLVRTTGLIGAKDGDRLPASPRTQGAAYAQLNFSRKGDAAYVRASGQYIGPSYTDFASQGIRFGDYATLDLRAGIIHKNVEISIFGRNLLDSDGARSAAPTFMVGPVLALPQVAYRIRPRTIGITGRVGF</sequence>
<evidence type="ECO:0000256" key="9">
    <source>
        <dbReference type="ARBA" id="ARBA00023136"/>
    </source>
</evidence>
<dbReference type="PANTHER" id="PTHR32552">
    <property type="entry name" value="FERRICHROME IRON RECEPTOR-RELATED"/>
    <property type="match status" value="1"/>
</dbReference>
<dbReference type="InterPro" id="IPR011662">
    <property type="entry name" value="Secretin/TonB_short_N"/>
</dbReference>
<evidence type="ECO:0000256" key="8">
    <source>
        <dbReference type="ARBA" id="ARBA00023077"/>
    </source>
</evidence>
<keyword evidence="16" id="KW-1185">Reference proteome</keyword>
<feature type="domain" description="Secretin/TonB short N-terminal" evidence="14">
    <location>
        <begin position="50"/>
        <end position="101"/>
    </location>
</feature>
<keyword evidence="3 11" id="KW-1134">Transmembrane beta strand</keyword>
<dbReference type="Proteomes" id="UP001419910">
    <property type="component" value="Unassembled WGS sequence"/>
</dbReference>
<gene>
    <name evidence="15" type="ORF">ABC974_08015</name>
</gene>
<evidence type="ECO:0000256" key="13">
    <source>
        <dbReference type="SAM" id="SignalP"/>
    </source>
</evidence>
<name>A0ABU9Y179_9SPHN</name>
<dbReference type="SMART" id="SM00965">
    <property type="entry name" value="STN"/>
    <property type="match status" value="1"/>
</dbReference>
<reference evidence="15 16" key="1">
    <citation type="submission" date="2024-05" db="EMBL/GenBank/DDBJ databases">
        <authorList>
            <person name="Liu Q."/>
            <person name="Xin Y.-H."/>
        </authorList>
    </citation>
    <scope>NUCLEOTIDE SEQUENCE [LARGE SCALE GENOMIC DNA]</scope>
    <source>
        <strain evidence="15 16">CGMCC 1.10181</strain>
    </source>
</reference>
<evidence type="ECO:0000256" key="2">
    <source>
        <dbReference type="ARBA" id="ARBA00022448"/>
    </source>
</evidence>
<evidence type="ECO:0000256" key="7">
    <source>
        <dbReference type="ARBA" id="ARBA00023065"/>
    </source>
</evidence>
<keyword evidence="9 11" id="KW-0472">Membrane</keyword>
<keyword evidence="15" id="KW-0675">Receptor</keyword>
<evidence type="ECO:0000256" key="1">
    <source>
        <dbReference type="ARBA" id="ARBA00004571"/>
    </source>
</evidence>
<evidence type="ECO:0000256" key="6">
    <source>
        <dbReference type="ARBA" id="ARBA00023004"/>
    </source>
</evidence>
<keyword evidence="13" id="KW-0732">Signal</keyword>
<dbReference type="InterPro" id="IPR039426">
    <property type="entry name" value="TonB-dep_rcpt-like"/>
</dbReference>
<dbReference type="CDD" id="cd01347">
    <property type="entry name" value="ligand_gated_channel"/>
    <property type="match status" value="1"/>
</dbReference>
<dbReference type="InterPro" id="IPR036942">
    <property type="entry name" value="Beta-barrel_TonB_sf"/>
</dbReference>
<keyword evidence="7" id="KW-0406">Ion transport</keyword>
<keyword evidence="5 11" id="KW-0812">Transmembrane</keyword>
<proteinExistence type="inferred from homology"/>
<evidence type="ECO:0000259" key="14">
    <source>
        <dbReference type="SMART" id="SM00965"/>
    </source>
</evidence>
<dbReference type="RefSeq" id="WP_343887135.1">
    <property type="nucleotide sequence ID" value="NZ_BAAAEH010000002.1"/>
</dbReference>
<dbReference type="InterPro" id="IPR000531">
    <property type="entry name" value="Beta-barrel_TonB"/>
</dbReference>
<protein>
    <submittedName>
        <fullName evidence="15">TonB-dependent receptor</fullName>
    </submittedName>
</protein>
<dbReference type="InterPro" id="IPR012910">
    <property type="entry name" value="Plug_dom"/>
</dbReference>